<dbReference type="Proteomes" id="UP000003448">
    <property type="component" value="Unassembled WGS sequence"/>
</dbReference>
<proteinExistence type="predicted"/>
<organism evidence="1 2">
    <name type="scientific">Micromonospora lupini str. Lupac 08</name>
    <dbReference type="NCBI Taxonomy" id="1150864"/>
    <lineage>
        <taxon>Bacteria</taxon>
        <taxon>Bacillati</taxon>
        <taxon>Actinomycetota</taxon>
        <taxon>Actinomycetes</taxon>
        <taxon>Micromonosporales</taxon>
        <taxon>Micromonosporaceae</taxon>
        <taxon>Micromonospora</taxon>
    </lineage>
</organism>
<gene>
    <name evidence="1" type="ORF">MILUP08_45308</name>
</gene>
<dbReference type="eggNOG" id="ENOG5033EI0">
    <property type="taxonomic scope" value="Bacteria"/>
</dbReference>
<reference evidence="2" key="1">
    <citation type="journal article" date="2012" name="J. Bacteriol.">
        <title>Genome Sequence of Micromonospora lupini Lupac 08, Isolated from Root Nodules of Lupinus angustifolius.</title>
        <authorList>
            <person name="Alonso-Vega P."/>
            <person name="Normand P."/>
            <person name="Bacigalupe R."/>
            <person name="Pujic P."/>
            <person name="Lajus A."/>
            <person name="Vallenet D."/>
            <person name="Carro L."/>
            <person name="Coll P."/>
            <person name="Trujillo M.E."/>
        </authorList>
    </citation>
    <scope>NUCLEOTIDE SEQUENCE [LARGE SCALE GENOMIC DNA]</scope>
    <source>
        <strain evidence="2">Lupac 08</strain>
    </source>
</reference>
<evidence type="ECO:0000313" key="1">
    <source>
        <dbReference type="EMBL" id="CCH20426.1"/>
    </source>
</evidence>
<accession>I0L9C9</accession>
<protein>
    <submittedName>
        <fullName evidence="1">Uncharacterized protein</fullName>
    </submittedName>
</protein>
<keyword evidence="2" id="KW-1185">Reference proteome</keyword>
<evidence type="ECO:0000313" key="2">
    <source>
        <dbReference type="Proteomes" id="UP000003448"/>
    </source>
</evidence>
<name>I0L9C9_9ACTN</name>
<sequence>MDAVVQWVRTSWTRRSRGGIEATRRNAVPVSFALPTQAVPLTHEVDMAEADGFEPREAVAAPGPYRSEARLRVVDGQLQVELIAASWGVPRRHRRPPAVRLAQGDWLRWQINYRFSGMNGGATLYRLDTLSLAHGAVPADTFLGDPPRFIDERARIW</sequence>
<dbReference type="OrthoDB" id="3295282at2"/>
<dbReference type="AlphaFoldDB" id="I0L9C9"/>
<comment type="caution">
    <text evidence="1">The sequence shown here is derived from an EMBL/GenBank/DDBJ whole genome shotgun (WGS) entry which is preliminary data.</text>
</comment>
<dbReference type="STRING" id="1150864.MILUP08_45308"/>
<dbReference type="EMBL" id="CAIE01000039">
    <property type="protein sequence ID" value="CCH20426.1"/>
    <property type="molecule type" value="Genomic_DNA"/>
</dbReference>